<dbReference type="AlphaFoldDB" id="A0A7Y7U5H5"/>
<protein>
    <submittedName>
        <fullName evidence="1">Uncharacterized protein</fullName>
    </submittedName>
</protein>
<name>A0A7Y7U5H5_9BACT</name>
<sequence>MKINHDRVRPLELGAKVRKGQGRGTEALAARPGVRSIRQQLRIGRCRMNFT</sequence>
<dbReference type="Proteomes" id="UP000565521">
    <property type="component" value="Unassembled WGS sequence"/>
</dbReference>
<comment type="caution">
    <text evidence="1">The sequence shown here is derived from an EMBL/GenBank/DDBJ whole genome shotgun (WGS) entry which is preliminary data.</text>
</comment>
<accession>A0A7Y7U5H5</accession>
<evidence type="ECO:0000313" key="1">
    <source>
        <dbReference type="EMBL" id="NVO30764.1"/>
    </source>
</evidence>
<evidence type="ECO:0000313" key="2">
    <source>
        <dbReference type="Proteomes" id="UP000565521"/>
    </source>
</evidence>
<keyword evidence="2" id="KW-1185">Reference proteome</keyword>
<organism evidence="1 2">
    <name type="scientific">Hymenobacter lapidiphilus</name>
    <dbReference type="NCBI Taxonomy" id="2608003"/>
    <lineage>
        <taxon>Bacteria</taxon>
        <taxon>Pseudomonadati</taxon>
        <taxon>Bacteroidota</taxon>
        <taxon>Cytophagia</taxon>
        <taxon>Cytophagales</taxon>
        <taxon>Hymenobacteraceae</taxon>
        <taxon>Hymenobacter</taxon>
    </lineage>
</organism>
<reference evidence="1 2" key="1">
    <citation type="submission" date="2020-05" db="EMBL/GenBank/DDBJ databases">
        <title>Hymenobacter terrestris sp. nov. and Hymenobacter lapidiphilus sp. nov., isolated from regoliths in Antarctica.</title>
        <authorList>
            <person name="Sedlacek I."/>
            <person name="Pantucek R."/>
            <person name="Zeman M."/>
            <person name="Holochova P."/>
            <person name="Kralova S."/>
            <person name="Stankova E."/>
            <person name="Sedo O."/>
            <person name="Micenkova L."/>
            <person name="Svec P."/>
            <person name="Gupta V."/>
            <person name="Sood U."/>
            <person name="Korpole U.S."/>
            <person name="Lal R."/>
        </authorList>
    </citation>
    <scope>NUCLEOTIDE SEQUENCE [LARGE SCALE GENOMIC DNA]</scope>
    <source>
        <strain evidence="1 2">P5342</strain>
    </source>
</reference>
<dbReference type="EMBL" id="JABKAU010000008">
    <property type="protein sequence ID" value="NVO30764.1"/>
    <property type="molecule type" value="Genomic_DNA"/>
</dbReference>
<proteinExistence type="predicted"/>
<gene>
    <name evidence="1" type="ORF">HW554_06065</name>
</gene>
<dbReference type="RefSeq" id="WP_176907687.1">
    <property type="nucleotide sequence ID" value="NZ_JABKAU010000008.1"/>
</dbReference>